<gene>
    <name evidence="3" type="ORF">LEP1GSC194_3502</name>
</gene>
<organism evidence="3 4">
    <name type="scientific">Leptospira alstonii serovar Sichuan str. 79601</name>
    <dbReference type="NCBI Taxonomy" id="1218565"/>
    <lineage>
        <taxon>Bacteria</taxon>
        <taxon>Pseudomonadati</taxon>
        <taxon>Spirochaetota</taxon>
        <taxon>Spirochaetia</taxon>
        <taxon>Leptospirales</taxon>
        <taxon>Leptospiraceae</taxon>
        <taxon>Leptospira</taxon>
    </lineage>
</organism>
<feature type="transmembrane region" description="Helical" evidence="2">
    <location>
        <begin position="21"/>
        <end position="40"/>
    </location>
</feature>
<evidence type="ECO:0000256" key="1">
    <source>
        <dbReference type="SAM" id="MobiDB-lite"/>
    </source>
</evidence>
<evidence type="ECO:0000256" key="2">
    <source>
        <dbReference type="SAM" id="Phobius"/>
    </source>
</evidence>
<dbReference type="Proteomes" id="UP000011988">
    <property type="component" value="Unassembled WGS sequence"/>
</dbReference>
<evidence type="ECO:0000313" key="4">
    <source>
        <dbReference type="Proteomes" id="UP000011988"/>
    </source>
</evidence>
<feature type="compositionally biased region" description="Polar residues" evidence="1">
    <location>
        <begin position="98"/>
        <end position="109"/>
    </location>
</feature>
<keyword evidence="2" id="KW-0812">Transmembrane</keyword>
<dbReference type="AlphaFoldDB" id="M6CKC5"/>
<dbReference type="OrthoDB" id="331718at2"/>
<dbReference type="EMBL" id="ANIK01000090">
    <property type="protein sequence ID" value="EMJ92194.1"/>
    <property type="molecule type" value="Genomic_DNA"/>
</dbReference>
<keyword evidence="2" id="KW-0472">Membrane</keyword>
<protein>
    <submittedName>
        <fullName evidence="3">Uncharacterized protein</fullName>
    </submittedName>
</protein>
<accession>M6CKC5</accession>
<dbReference type="RefSeq" id="WP_020774647.1">
    <property type="nucleotide sequence ID" value="NZ_ANIK01000090.1"/>
</dbReference>
<keyword evidence="2" id="KW-1133">Transmembrane helix</keyword>
<feature type="region of interest" description="Disordered" evidence="1">
    <location>
        <begin position="87"/>
        <end position="109"/>
    </location>
</feature>
<name>M6CKC5_9LEPT</name>
<sequence>MKFLFRDDRTKKFSDTTFRTWIVFFLVIFYFIALCVLSIFFPDSLRPLHMDIIQWLMVFYGTVGSFYLGKRINEGLNSKKRILGDFLDPFQQPKDSSKTSPSGLESRQL</sequence>
<reference evidence="3 4" key="1">
    <citation type="submission" date="2013-01" db="EMBL/GenBank/DDBJ databases">
        <authorList>
            <person name="Harkins D.M."/>
            <person name="Durkin A.S."/>
            <person name="Brinkac L.M."/>
            <person name="Haft D.H."/>
            <person name="Selengut J.D."/>
            <person name="Sanka R."/>
            <person name="DePew J."/>
            <person name="Purushe J."/>
            <person name="Galloway R.L."/>
            <person name="Vinetz J.M."/>
            <person name="Sutton G.G."/>
            <person name="Nierman W.C."/>
            <person name="Fouts D.E."/>
        </authorList>
    </citation>
    <scope>NUCLEOTIDE SEQUENCE [LARGE SCALE GENOMIC DNA]</scope>
    <source>
        <strain evidence="3 4">79601</strain>
    </source>
</reference>
<proteinExistence type="predicted"/>
<comment type="caution">
    <text evidence="3">The sequence shown here is derived from an EMBL/GenBank/DDBJ whole genome shotgun (WGS) entry which is preliminary data.</text>
</comment>
<feature type="transmembrane region" description="Helical" evidence="2">
    <location>
        <begin position="52"/>
        <end position="69"/>
    </location>
</feature>
<evidence type="ECO:0000313" key="3">
    <source>
        <dbReference type="EMBL" id="EMJ92194.1"/>
    </source>
</evidence>
<dbReference type="PATRIC" id="fig|1218565.3.peg.3667"/>